<comment type="caution">
    <text evidence="7">The sequence shown here is derived from an EMBL/GenBank/DDBJ whole genome shotgun (WGS) entry which is preliminary data.</text>
</comment>
<dbReference type="Gene3D" id="1.10.443.10">
    <property type="entry name" value="Intergrase catalytic core"/>
    <property type="match status" value="1"/>
</dbReference>
<dbReference type="SUPFAM" id="SSF54171">
    <property type="entry name" value="DNA-binding domain"/>
    <property type="match status" value="1"/>
</dbReference>
<dbReference type="InterPro" id="IPR015094">
    <property type="entry name" value="Integrase_lambda-typ_DNA-bd_N"/>
</dbReference>
<dbReference type="InterPro" id="IPR013762">
    <property type="entry name" value="Integrase-like_cat_sf"/>
</dbReference>
<comment type="similarity">
    <text evidence="1">Belongs to the 'phage' integrase family.</text>
</comment>
<dbReference type="GO" id="GO:0006310">
    <property type="term" value="P:DNA recombination"/>
    <property type="evidence" value="ECO:0007669"/>
    <property type="project" value="UniProtKB-KW"/>
</dbReference>
<feature type="domain" description="Tyr recombinase" evidence="5">
    <location>
        <begin position="168"/>
        <end position="340"/>
    </location>
</feature>
<dbReference type="Proteomes" id="UP000571554">
    <property type="component" value="Unassembled WGS sequence"/>
</dbReference>
<dbReference type="InterPro" id="IPR010998">
    <property type="entry name" value="Integrase_recombinase_N"/>
</dbReference>
<evidence type="ECO:0000256" key="2">
    <source>
        <dbReference type="ARBA" id="ARBA00022908"/>
    </source>
</evidence>
<evidence type="ECO:0000313" key="7">
    <source>
        <dbReference type="EMBL" id="MBB6103211.1"/>
    </source>
</evidence>
<dbReference type="InterPro" id="IPR016177">
    <property type="entry name" value="DNA-bd_dom_sf"/>
</dbReference>
<proteinExistence type="inferred from homology"/>
<reference evidence="7 8" key="1">
    <citation type="submission" date="2020-08" db="EMBL/GenBank/DDBJ databases">
        <title>Above-ground endophytic microbial communities from plants in different locations in the United States.</title>
        <authorList>
            <person name="Frank C."/>
        </authorList>
    </citation>
    <scope>NUCLEOTIDE SEQUENCE [LARGE SCALE GENOMIC DNA]</scope>
    <source>
        <strain evidence="7 8">WP4_2_2</strain>
    </source>
</reference>
<evidence type="ECO:0000259" key="6">
    <source>
        <dbReference type="Pfam" id="PF09003"/>
    </source>
</evidence>
<keyword evidence="8" id="KW-1185">Reference proteome</keyword>
<dbReference type="Gene3D" id="1.10.150.130">
    <property type="match status" value="1"/>
</dbReference>
<dbReference type="EMBL" id="JACHBW010000008">
    <property type="protein sequence ID" value="MBB6103211.1"/>
    <property type="molecule type" value="Genomic_DNA"/>
</dbReference>
<sequence length="352" mass="39849">MKKRAHWPDNLHEPRSGYYTWRDPRDGQTHILGRIPLAQAIYEATEANVIVDNAKATRSLAERLSDSGRTVNDLLDKMPTAGKATTLSSRRYYDKEIRNAFGGKLCRELTVQDASDLLESIKARGKLRFAQAVRSRLIGICTKGVALGWMDRNVAEITETFKVKVQRKRLTLEQFNAIFEKAPKIADWLQDAMLLALVSGQDRSTVGRWRVDWTVGDVVIVHRSKTEANIAIPLALRMNAIGMSLQDVIDRCMSSGVKSEFLIHHRRRHVRVYPGSHVRYQRISHYFSEARDLAEITGENAPTFHEIRSLSKRLYMEQGGVDTKALLGHSTDQIAALYANTRGLEPIKVKIT</sequence>
<name>A0A7W9WTD9_9BURK</name>
<keyword evidence="3" id="KW-0238">DNA-binding</keyword>
<evidence type="ECO:0000259" key="5">
    <source>
        <dbReference type="Pfam" id="PF00589"/>
    </source>
</evidence>
<gene>
    <name evidence="7" type="ORF">F4827_003066</name>
</gene>
<keyword evidence="2" id="KW-0229">DNA integration</keyword>
<dbReference type="GO" id="GO:0003677">
    <property type="term" value="F:DNA binding"/>
    <property type="evidence" value="ECO:0007669"/>
    <property type="project" value="UniProtKB-KW"/>
</dbReference>
<organism evidence="7 8">
    <name type="scientific">Paraburkholderia bannensis</name>
    <dbReference type="NCBI Taxonomy" id="765414"/>
    <lineage>
        <taxon>Bacteria</taxon>
        <taxon>Pseudomonadati</taxon>
        <taxon>Pseudomonadota</taxon>
        <taxon>Betaproteobacteria</taxon>
        <taxon>Burkholderiales</taxon>
        <taxon>Burkholderiaceae</taxon>
        <taxon>Paraburkholderia</taxon>
    </lineage>
</organism>
<evidence type="ECO:0000256" key="4">
    <source>
        <dbReference type="ARBA" id="ARBA00023172"/>
    </source>
</evidence>
<evidence type="ECO:0000256" key="1">
    <source>
        <dbReference type="ARBA" id="ARBA00008857"/>
    </source>
</evidence>
<dbReference type="AlphaFoldDB" id="A0A7W9WTD9"/>
<dbReference type="SUPFAM" id="SSF56349">
    <property type="entry name" value="DNA breaking-rejoining enzymes"/>
    <property type="match status" value="1"/>
</dbReference>
<dbReference type="GO" id="GO:0008907">
    <property type="term" value="F:integrase activity"/>
    <property type="evidence" value="ECO:0007669"/>
    <property type="project" value="InterPro"/>
</dbReference>
<dbReference type="Gene3D" id="3.30.160.60">
    <property type="entry name" value="Classic Zinc Finger"/>
    <property type="match status" value="1"/>
</dbReference>
<dbReference type="InterPro" id="IPR002104">
    <property type="entry name" value="Integrase_catalytic"/>
</dbReference>
<dbReference type="Pfam" id="PF09003">
    <property type="entry name" value="Arm-DNA-bind_1"/>
    <property type="match status" value="1"/>
</dbReference>
<evidence type="ECO:0000313" key="8">
    <source>
        <dbReference type="Proteomes" id="UP000571554"/>
    </source>
</evidence>
<feature type="domain" description="Integrase lambda-type N-terminal DNA-binding" evidence="6">
    <location>
        <begin position="8"/>
        <end position="63"/>
    </location>
</feature>
<evidence type="ECO:0000256" key="3">
    <source>
        <dbReference type="ARBA" id="ARBA00023125"/>
    </source>
</evidence>
<keyword evidence="4" id="KW-0233">DNA recombination</keyword>
<dbReference type="Pfam" id="PF00589">
    <property type="entry name" value="Phage_integrase"/>
    <property type="match status" value="1"/>
</dbReference>
<dbReference type="InterPro" id="IPR011010">
    <property type="entry name" value="DNA_brk_join_enz"/>
</dbReference>
<protein>
    <recommendedName>
        <fullName evidence="9">Integrase lambda-type N-terminal DNA-binding domain-containing protein</fullName>
    </recommendedName>
</protein>
<accession>A0A7W9WTD9</accession>
<evidence type="ECO:0008006" key="9">
    <source>
        <dbReference type="Google" id="ProtNLM"/>
    </source>
</evidence>